<organism evidence="1 2">
    <name type="scientific">Glycine soja</name>
    <name type="common">Wild soybean</name>
    <dbReference type="NCBI Taxonomy" id="3848"/>
    <lineage>
        <taxon>Eukaryota</taxon>
        <taxon>Viridiplantae</taxon>
        <taxon>Streptophyta</taxon>
        <taxon>Embryophyta</taxon>
        <taxon>Tracheophyta</taxon>
        <taxon>Spermatophyta</taxon>
        <taxon>Magnoliopsida</taxon>
        <taxon>eudicotyledons</taxon>
        <taxon>Gunneridae</taxon>
        <taxon>Pentapetalae</taxon>
        <taxon>rosids</taxon>
        <taxon>fabids</taxon>
        <taxon>Fabales</taxon>
        <taxon>Fabaceae</taxon>
        <taxon>Papilionoideae</taxon>
        <taxon>50 kb inversion clade</taxon>
        <taxon>NPAAA clade</taxon>
        <taxon>indigoferoid/millettioid clade</taxon>
        <taxon>Phaseoleae</taxon>
        <taxon>Glycine</taxon>
        <taxon>Glycine subgen. Soja</taxon>
    </lineage>
</organism>
<dbReference type="AlphaFoldDB" id="A0A445IZJ4"/>
<proteinExistence type="predicted"/>
<comment type="caution">
    <text evidence="1">The sequence shown here is derived from an EMBL/GenBank/DDBJ whole genome shotgun (WGS) entry which is preliminary data.</text>
</comment>
<reference evidence="1 2" key="1">
    <citation type="submission" date="2018-09" db="EMBL/GenBank/DDBJ databases">
        <title>A high-quality reference genome of wild soybean provides a powerful tool to mine soybean genomes.</title>
        <authorList>
            <person name="Xie M."/>
            <person name="Chung C.Y.L."/>
            <person name="Li M.-W."/>
            <person name="Wong F.-L."/>
            <person name="Chan T.-F."/>
            <person name="Lam H.-M."/>
        </authorList>
    </citation>
    <scope>NUCLEOTIDE SEQUENCE [LARGE SCALE GENOMIC DNA]</scope>
    <source>
        <strain evidence="2">cv. W05</strain>
        <tissue evidence="1">Hypocotyl of etiolated seedlings</tissue>
    </source>
</reference>
<protein>
    <submittedName>
        <fullName evidence="1">Shewanella-like protein phosphatase 1</fullName>
    </submittedName>
</protein>
<evidence type="ECO:0000313" key="2">
    <source>
        <dbReference type="Proteomes" id="UP000289340"/>
    </source>
</evidence>
<dbReference type="PANTHER" id="PTHR46546">
    <property type="entry name" value="SHEWANELLA-LIKE PROTEIN PHOSPHATASE 1"/>
    <property type="match status" value="1"/>
</dbReference>
<sequence>MKILKTSVDGKTDQVVPQWIEVKSYVQSGGYECGYYFMHWMWNIVSSDVAKFLLVWFSYSNFFCGIFGFECVYQSLELFFCYCFFEIKQRNVKVGDVHGDLKQARSALEMVVDLSFDGQELWTGGETVNGNHKTMNVEGDFRYVDSARFDECNDFLEYINGSAGDWEETFNSWVDVSERCKEDQTMSKSYWGPWNLLKDIDKKESLLDQRQNKIHFESWYSLVQTEEAMSLDPYDCNLFLYVRIPLGPGGLLACELARHVVVLKVND</sequence>
<evidence type="ECO:0000313" key="1">
    <source>
        <dbReference type="EMBL" id="RZB91554.1"/>
    </source>
</evidence>
<keyword evidence="2" id="KW-1185">Reference proteome</keyword>
<accession>A0A445IZJ4</accession>
<name>A0A445IZJ4_GLYSO</name>
<gene>
    <name evidence="1" type="ORF">D0Y65_023805</name>
</gene>
<dbReference type="PANTHER" id="PTHR46546:SF4">
    <property type="entry name" value="SHEWANELLA-LIKE PROTEIN PHOSPHATASE 1"/>
    <property type="match status" value="1"/>
</dbReference>
<dbReference type="EMBL" id="QZWG01000009">
    <property type="protein sequence ID" value="RZB91554.1"/>
    <property type="molecule type" value="Genomic_DNA"/>
</dbReference>
<dbReference type="Proteomes" id="UP000289340">
    <property type="component" value="Chromosome 9"/>
</dbReference>